<dbReference type="EMBL" id="CP003002">
    <property type="protein sequence ID" value="AEO54333.1"/>
    <property type="molecule type" value="Genomic_DNA"/>
</dbReference>
<keyword evidence="3" id="KW-1185">Reference proteome</keyword>
<evidence type="ECO:0000313" key="3">
    <source>
        <dbReference type="Proteomes" id="UP000007322"/>
    </source>
</evidence>
<dbReference type="KEGG" id="mtm:MYCTH_2123212"/>
<evidence type="ECO:0000256" key="1">
    <source>
        <dbReference type="SAM" id="MobiDB-lite"/>
    </source>
</evidence>
<gene>
    <name evidence="2" type="ORF">MYCTH_2123212</name>
</gene>
<reference evidence="2 3" key="1">
    <citation type="journal article" date="2011" name="Nat. Biotechnol.">
        <title>Comparative genomic analysis of the thermophilic biomass-degrading fungi Myceliophthora thermophila and Thielavia terrestris.</title>
        <authorList>
            <person name="Berka R.M."/>
            <person name="Grigoriev I.V."/>
            <person name="Otillar R."/>
            <person name="Salamov A."/>
            <person name="Grimwood J."/>
            <person name="Reid I."/>
            <person name="Ishmael N."/>
            <person name="John T."/>
            <person name="Darmond C."/>
            <person name="Moisan M.-C."/>
            <person name="Henrissat B."/>
            <person name="Coutinho P.M."/>
            <person name="Lombard V."/>
            <person name="Natvig D.O."/>
            <person name="Lindquist E."/>
            <person name="Schmutz J."/>
            <person name="Lucas S."/>
            <person name="Harris P."/>
            <person name="Powlowski J."/>
            <person name="Bellemare A."/>
            <person name="Taylor D."/>
            <person name="Butler G."/>
            <person name="de Vries R.P."/>
            <person name="Allijn I.E."/>
            <person name="van den Brink J."/>
            <person name="Ushinsky S."/>
            <person name="Storms R."/>
            <person name="Powell A.J."/>
            <person name="Paulsen I.T."/>
            <person name="Elbourne L.D.H."/>
            <person name="Baker S.E."/>
            <person name="Magnuson J."/>
            <person name="LaBoissiere S."/>
            <person name="Clutterbuck A.J."/>
            <person name="Martinez D."/>
            <person name="Wogulis M."/>
            <person name="de Leon A.L."/>
            <person name="Rey M.W."/>
            <person name="Tsang A."/>
        </authorList>
    </citation>
    <scope>NUCLEOTIDE SEQUENCE [LARGE SCALE GENOMIC DNA]</scope>
    <source>
        <strain evidence="3">ATCC 42464 / BCRC 31852 / DSM 1799</strain>
    </source>
</reference>
<name>G2Q2W6_THET4</name>
<evidence type="ECO:0000313" key="2">
    <source>
        <dbReference type="EMBL" id="AEO54333.1"/>
    </source>
</evidence>
<dbReference type="AlphaFoldDB" id="G2Q2W6"/>
<dbReference type="GeneID" id="11513143"/>
<feature type="compositionally biased region" description="Basic and acidic residues" evidence="1">
    <location>
        <begin position="21"/>
        <end position="32"/>
    </location>
</feature>
<dbReference type="InParanoid" id="G2Q2W6"/>
<dbReference type="OrthoDB" id="430476at2759"/>
<dbReference type="HOGENOM" id="CLU_2005479_0_0_1"/>
<protein>
    <submittedName>
        <fullName evidence="2">Uncharacterized protein</fullName>
    </submittedName>
</protein>
<feature type="compositionally biased region" description="Basic and acidic residues" evidence="1">
    <location>
        <begin position="66"/>
        <end position="75"/>
    </location>
</feature>
<accession>G2Q2W6</accession>
<organism evidence="2 3">
    <name type="scientific">Thermothelomyces thermophilus (strain ATCC 42464 / BCRC 31852 / DSM 1799)</name>
    <name type="common">Sporotrichum thermophile</name>
    <dbReference type="NCBI Taxonomy" id="573729"/>
    <lineage>
        <taxon>Eukaryota</taxon>
        <taxon>Fungi</taxon>
        <taxon>Dikarya</taxon>
        <taxon>Ascomycota</taxon>
        <taxon>Pezizomycotina</taxon>
        <taxon>Sordariomycetes</taxon>
        <taxon>Sordariomycetidae</taxon>
        <taxon>Sordariales</taxon>
        <taxon>Chaetomiaceae</taxon>
        <taxon>Thermothelomyces</taxon>
    </lineage>
</organism>
<feature type="compositionally biased region" description="Basic residues" evidence="1">
    <location>
        <begin position="10"/>
        <end position="20"/>
    </location>
</feature>
<dbReference type="VEuPathDB" id="FungiDB:MYCTH_2123212"/>
<dbReference type="RefSeq" id="XP_003659578.1">
    <property type="nucleotide sequence ID" value="XM_003659530.1"/>
</dbReference>
<feature type="region of interest" description="Disordered" evidence="1">
    <location>
        <begin position="1"/>
        <end position="99"/>
    </location>
</feature>
<proteinExistence type="predicted"/>
<dbReference type="Proteomes" id="UP000007322">
    <property type="component" value="Chromosome 1"/>
</dbReference>
<sequence length="124" mass="13801">MNGTTVKANDKKKRAKKGHYKRECRSPKKEWKPVPGKEIADIDETTKNVTEVAATSYEDKDSDIDSLGHDGDGANRRAPGPTELQRVYGDEGPSATQDARDGRNFWFQLLRQASTTTVGISCRF</sequence>